<dbReference type="InterPro" id="IPR037721">
    <property type="entry name" value="Ferlin"/>
</dbReference>
<dbReference type="AlphaFoldDB" id="A0A8S4A0R1"/>
<protein>
    <submittedName>
        <fullName evidence="6">Uncharacterized protein</fullName>
    </submittedName>
</protein>
<dbReference type="PANTHER" id="PTHR12546">
    <property type="entry name" value="FER-1-LIKE"/>
    <property type="match status" value="1"/>
</dbReference>
<evidence type="ECO:0000256" key="4">
    <source>
        <dbReference type="ARBA" id="ARBA00022989"/>
    </source>
</evidence>
<keyword evidence="7" id="KW-1185">Reference proteome</keyword>
<comment type="caution">
    <text evidence="6">The sequence shown here is derived from an EMBL/GenBank/DDBJ whole genome shotgun (WGS) entry which is preliminary data.</text>
</comment>
<keyword evidence="3" id="KW-0677">Repeat</keyword>
<name>A0A8S4A0R1_9EUPU</name>
<evidence type="ECO:0000256" key="5">
    <source>
        <dbReference type="ARBA" id="ARBA00023136"/>
    </source>
</evidence>
<evidence type="ECO:0000256" key="2">
    <source>
        <dbReference type="ARBA" id="ARBA00022692"/>
    </source>
</evidence>
<keyword evidence="5" id="KW-0472">Membrane</keyword>
<dbReference type="GO" id="GO:0007009">
    <property type="term" value="P:plasma membrane organization"/>
    <property type="evidence" value="ECO:0007669"/>
    <property type="project" value="TreeGrafter"/>
</dbReference>
<dbReference type="GO" id="GO:0016020">
    <property type="term" value="C:membrane"/>
    <property type="evidence" value="ECO:0007669"/>
    <property type="project" value="UniProtKB-SubCell"/>
</dbReference>
<keyword evidence="4" id="KW-1133">Transmembrane helix</keyword>
<proteinExistence type="predicted"/>
<evidence type="ECO:0000256" key="3">
    <source>
        <dbReference type="ARBA" id="ARBA00022737"/>
    </source>
</evidence>
<dbReference type="PANTHER" id="PTHR12546:SF60">
    <property type="entry name" value="MISFIRE, ISOFORM F"/>
    <property type="match status" value="1"/>
</dbReference>
<dbReference type="OrthoDB" id="10059618at2759"/>
<dbReference type="EMBL" id="CAJHNH020007690">
    <property type="protein sequence ID" value="CAG5134874.1"/>
    <property type="molecule type" value="Genomic_DNA"/>
</dbReference>
<keyword evidence="2" id="KW-0812">Transmembrane</keyword>
<sequence length="176" mass="19999">MSNEQYVAPKFPPRLEWWEIYRGPDRAGELLAAFELLQKPFDPSDLKAAYLTPPYARKHVSLLANLSDTANQELPSSELPLMTDRGPILPVPKGIRPVLSKHRIEELPDNEQYCPPITIRCVDCRSFGRFTLVGTHVISNLHKFMYVPTTKNTKQALQKLFPCEYLSLVSSVATFL</sequence>
<organism evidence="6 7">
    <name type="scientific">Candidula unifasciata</name>
    <dbReference type="NCBI Taxonomy" id="100452"/>
    <lineage>
        <taxon>Eukaryota</taxon>
        <taxon>Metazoa</taxon>
        <taxon>Spiralia</taxon>
        <taxon>Lophotrochozoa</taxon>
        <taxon>Mollusca</taxon>
        <taxon>Gastropoda</taxon>
        <taxon>Heterobranchia</taxon>
        <taxon>Euthyneura</taxon>
        <taxon>Panpulmonata</taxon>
        <taxon>Eupulmonata</taxon>
        <taxon>Stylommatophora</taxon>
        <taxon>Helicina</taxon>
        <taxon>Helicoidea</taxon>
        <taxon>Geomitridae</taxon>
        <taxon>Candidula</taxon>
    </lineage>
</organism>
<evidence type="ECO:0000313" key="7">
    <source>
        <dbReference type="Proteomes" id="UP000678393"/>
    </source>
</evidence>
<evidence type="ECO:0000256" key="1">
    <source>
        <dbReference type="ARBA" id="ARBA00004370"/>
    </source>
</evidence>
<comment type="subcellular location">
    <subcellularLocation>
        <location evidence="1">Membrane</location>
    </subcellularLocation>
</comment>
<accession>A0A8S4A0R1</accession>
<dbReference type="Proteomes" id="UP000678393">
    <property type="component" value="Unassembled WGS sequence"/>
</dbReference>
<gene>
    <name evidence="6" type="ORF">CUNI_LOCUS20432</name>
</gene>
<evidence type="ECO:0000313" key="6">
    <source>
        <dbReference type="EMBL" id="CAG5134874.1"/>
    </source>
</evidence>
<reference evidence="6" key="1">
    <citation type="submission" date="2021-04" db="EMBL/GenBank/DDBJ databases">
        <authorList>
            <consortium name="Molecular Ecology Group"/>
        </authorList>
    </citation>
    <scope>NUCLEOTIDE SEQUENCE</scope>
</reference>